<evidence type="ECO:0000256" key="1">
    <source>
        <dbReference type="SAM" id="Phobius"/>
    </source>
</evidence>
<gene>
    <name evidence="2" type="ORF">BBI10_12270</name>
</gene>
<evidence type="ECO:0000313" key="2">
    <source>
        <dbReference type="EMBL" id="OCX20341.1"/>
    </source>
</evidence>
<keyword evidence="1" id="KW-1133">Transmembrane helix</keyword>
<proteinExistence type="predicted"/>
<name>A0A1C2E018_9PSED</name>
<feature type="transmembrane region" description="Helical" evidence="1">
    <location>
        <begin position="66"/>
        <end position="88"/>
    </location>
</feature>
<dbReference type="AlphaFoldDB" id="A0A1C2E018"/>
<accession>A0A1C2E018</accession>
<evidence type="ECO:0000313" key="3">
    <source>
        <dbReference type="Proteomes" id="UP000095143"/>
    </source>
</evidence>
<keyword evidence="1" id="KW-0812">Transmembrane</keyword>
<dbReference type="Proteomes" id="UP000095143">
    <property type="component" value="Unassembled WGS sequence"/>
</dbReference>
<comment type="caution">
    <text evidence="2">The sequence shown here is derived from an EMBL/GenBank/DDBJ whole genome shotgun (WGS) entry which is preliminary data.</text>
</comment>
<keyword evidence="1" id="KW-0472">Membrane</keyword>
<organism evidence="2 3">
    <name type="scientific">Pseudomonas graminis</name>
    <dbReference type="NCBI Taxonomy" id="158627"/>
    <lineage>
        <taxon>Bacteria</taxon>
        <taxon>Pseudomonadati</taxon>
        <taxon>Pseudomonadota</taxon>
        <taxon>Gammaproteobacteria</taxon>
        <taxon>Pseudomonadales</taxon>
        <taxon>Pseudomonadaceae</taxon>
        <taxon>Pseudomonas</taxon>
    </lineage>
</organism>
<dbReference type="EMBL" id="MDEN01000062">
    <property type="protein sequence ID" value="OCX20341.1"/>
    <property type="molecule type" value="Genomic_DNA"/>
</dbReference>
<sequence>MLIRDFRISDRAWGWGGARAESFGMTLSHDAQKVAHSFVGNGVIDGLEAASFVVCRRVRKKLHRGAQLLAHLFFVFGLSVRLNLPLFLLSC</sequence>
<protein>
    <submittedName>
        <fullName evidence="2">Uncharacterized protein</fullName>
    </submittedName>
</protein>
<reference evidence="2 3" key="1">
    <citation type="submission" date="2016-08" db="EMBL/GenBank/DDBJ databases">
        <title>Whole genome sequence of Pseudomonas graminis strain UASWS1507, a potential biological control agent for agriculture.</title>
        <authorList>
            <person name="Crovadore J."/>
            <person name="Calmin G."/>
            <person name="Chablais R."/>
            <person name="Cochard B."/>
            <person name="Lefort F."/>
        </authorList>
    </citation>
    <scope>NUCLEOTIDE SEQUENCE [LARGE SCALE GENOMIC DNA]</scope>
    <source>
        <strain evidence="2 3">UASWS1507</strain>
    </source>
</reference>